<protein>
    <recommendedName>
        <fullName evidence="3">Protein kinase domain-containing protein</fullName>
    </recommendedName>
</protein>
<reference evidence="1" key="1">
    <citation type="submission" date="2021-01" db="EMBL/GenBank/DDBJ databases">
        <authorList>
            <consortium name="Genoscope - CEA"/>
            <person name="William W."/>
        </authorList>
    </citation>
    <scope>NUCLEOTIDE SEQUENCE</scope>
</reference>
<comment type="caution">
    <text evidence="1">The sequence shown here is derived from an EMBL/GenBank/DDBJ whole genome shotgun (WGS) entry which is preliminary data.</text>
</comment>
<dbReference type="Proteomes" id="UP000692954">
    <property type="component" value="Unassembled WGS sequence"/>
</dbReference>
<evidence type="ECO:0000313" key="1">
    <source>
        <dbReference type="EMBL" id="CAD8131197.1"/>
    </source>
</evidence>
<name>A0A8S1RV38_9CILI</name>
<gene>
    <name evidence="1" type="ORF">PSON_ATCC_30995.1.T4030007</name>
</gene>
<accession>A0A8S1RV38</accession>
<keyword evidence="2" id="KW-1185">Reference proteome</keyword>
<evidence type="ECO:0008006" key="3">
    <source>
        <dbReference type="Google" id="ProtNLM"/>
    </source>
</evidence>
<evidence type="ECO:0000313" key="2">
    <source>
        <dbReference type="Proteomes" id="UP000692954"/>
    </source>
</evidence>
<sequence>MLEKTHKISNSKSFFYYKQTKDTYILSIQPPSEFNRLIYHSNHPNLLLVEEYWEERGQICSVQRCQTINDLLEIMQNNKFSENTMLTILYWIMSAMYYLEEQQVLVTVLNNVFLDEQLQVKVQSYRCFQHSAFPSPEVLGKEVESSGQWSVGCVAYYLMKCINSLQHNTSNLFYLYQLIIKLLKRNNIDNNNNNNQINQQVYIENHLLVILRVSISQCIIEKDIHKETEEKSYQKISFKILASKSASVQEPDKLLRSPQSSEQFGKNKSSMMLNQFDKVEYSEKQTDSIKMDDKQQFLHYKNLKNNYLI</sequence>
<dbReference type="AlphaFoldDB" id="A0A8S1RV38"/>
<dbReference type="EMBL" id="CAJJDN010000403">
    <property type="protein sequence ID" value="CAD8131197.1"/>
    <property type="molecule type" value="Genomic_DNA"/>
</dbReference>
<proteinExistence type="predicted"/>
<organism evidence="1 2">
    <name type="scientific">Paramecium sonneborni</name>
    <dbReference type="NCBI Taxonomy" id="65129"/>
    <lineage>
        <taxon>Eukaryota</taxon>
        <taxon>Sar</taxon>
        <taxon>Alveolata</taxon>
        <taxon>Ciliophora</taxon>
        <taxon>Intramacronucleata</taxon>
        <taxon>Oligohymenophorea</taxon>
        <taxon>Peniculida</taxon>
        <taxon>Parameciidae</taxon>
        <taxon>Paramecium</taxon>
    </lineage>
</organism>